<evidence type="ECO:0000313" key="1">
    <source>
        <dbReference type="EMBL" id="MPN51689.1"/>
    </source>
</evidence>
<organism evidence="1">
    <name type="scientific">bioreactor metagenome</name>
    <dbReference type="NCBI Taxonomy" id="1076179"/>
    <lineage>
        <taxon>unclassified sequences</taxon>
        <taxon>metagenomes</taxon>
        <taxon>ecological metagenomes</taxon>
    </lineage>
</organism>
<gene>
    <name evidence="1" type="ORF">SDC9_199338</name>
</gene>
<name>A0A645IMI9_9ZZZZ</name>
<protein>
    <submittedName>
        <fullName evidence="1">Uncharacterized protein</fullName>
    </submittedName>
</protein>
<dbReference type="AlphaFoldDB" id="A0A645IMI9"/>
<proteinExistence type="predicted"/>
<sequence length="54" mass="6046">MGNVFIKNGDFIGLATLHEGFTRFVPADFLLNDIVVFLSELVHPLLKRVDVFLG</sequence>
<comment type="caution">
    <text evidence="1">The sequence shown here is derived from an EMBL/GenBank/DDBJ whole genome shotgun (WGS) entry which is preliminary data.</text>
</comment>
<accession>A0A645IMI9</accession>
<dbReference type="EMBL" id="VSSQ01117061">
    <property type="protein sequence ID" value="MPN51689.1"/>
    <property type="molecule type" value="Genomic_DNA"/>
</dbReference>
<reference evidence="1" key="1">
    <citation type="submission" date="2019-08" db="EMBL/GenBank/DDBJ databases">
        <authorList>
            <person name="Kucharzyk K."/>
            <person name="Murdoch R.W."/>
            <person name="Higgins S."/>
            <person name="Loffler F."/>
        </authorList>
    </citation>
    <scope>NUCLEOTIDE SEQUENCE</scope>
</reference>